<dbReference type="InterPro" id="IPR035906">
    <property type="entry name" value="MetI-like_sf"/>
</dbReference>
<dbReference type="EMBL" id="UINC01031363">
    <property type="protein sequence ID" value="SVB17277.1"/>
    <property type="molecule type" value="Genomic_DNA"/>
</dbReference>
<keyword evidence="4 7" id="KW-0812">Transmembrane</keyword>
<evidence type="ECO:0000313" key="8">
    <source>
        <dbReference type="EMBL" id="SVB17277.1"/>
    </source>
</evidence>
<evidence type="ECO:0000256" key="1">
    <source>
        <dbReference type="ARBA" id="ARBA00004651"/>
    </source>
</evidence>
<dbReference type="Gene3D" id="1.10.3720.10">
    <property type="entry name" value="MetI-like"/>
    <property type="match status" value="1"/>
</dbReference>
<accession>A0A382BVP6</accession>
<gene>
    <name evidence="8" type="ORF">METZ01_LOCUS170131</name>
</gene>
<dbReference type="SUPFAM" id="SSF161098">
    <property type="entry name" value="MetI-like"/>
    <property type="match status" value="1"/>
</dbReference>
<evidence type="ECO:0000256" key="6">
    <source>
        <dbReference type="ARBA" id="ARBA00023136"/>
    </source>
</evidence>
<sequence>MITLGAGILLFVFQWESFLWPLIAAPSPNMHLIQVKLSWFSTEWAPIWNQQFAASTIAGLLPLIFIYMFQKQFVSALTGVDQK</sequence>
<organism evidence="8">
    <name type="scientific">marine metagenome</name>
    <dbReference type="NCBI Taxonomy" id="408172"/>
    <lineage>
        <taxon>unclassified sequences</taxon>
        <taxon>metagenomes</taxon>
        <taxon>ecological metagenomes</taxon>
    </lineage>
</organism>
<keyword evidence="3" id="KW-1003">Cell membrane</keyword>
<name>A0A382BVP6_9ZZZZ</name>
<evidence type="ECO:0000256" key="7">
    <source>
        <dbReference type="SAM" id="Phobius"/>
    </source>
</evidence>
<reference evidence="8" key="1">
    <citation type="submission" date="2018-05" db="EMBL/GenBank/DDBJ databases">
        <authorList>
            <person name="Lanie J.A."/>
            <person name="Ng W.-L."/>
            <person name="Kazmierczak K.M."/>
            <person name="Andrzejewski T.M."/>
            <person name="Davidsen T.M."/>
            <person name="Wayne K.J."/>
            <person name="Tettelin H."/>
            <person name="Glass J.I."/>
            <person name="Rusch D."/>
            <person name="Podicherti R."/>
            <person name="Tsui H.-C.T."/>
            <person name="Winkler M.E."/>
        </authorList>
    </citation>
    <scope>NUCLEOTIDE SEQUENCE</scope>
</reference>
<dbReference type="AlphaFoldDB" id="A0A382BVP6"/>
<keyword evidence="5 7" id="KW-1133">Transmembrane helix</keyword>
<protein>
    <recommendedName>
        <fullName evidence="9">ABC transmembrane type-1 domain-containing protein</fullName>
    </recommendedName>
</protein>
<evidence type="ECO:0000256" key="4">
    <source>
        <dbReference type="ARBA" id="ARBA00022692"/>
    </source>
</evidence>
<comment type="subcellular location">
    <subcellularLocation>
        <location evidence="1">Cell membrane</location>
        <topology evidence="1">Multi-pass membrane protein</topology>
    </subcellularLocation>
</comment>
<evidence type="ECO:0000256" key="5">
    <source>
        <dbReference type="ARBA" id="ARBA00022989"/>
    </source>
</evidence>
<dbReference type="PANTHER" id="PTHR43744">
    <property type="entry name" value="ABC TRANSPORTER PERMEASE PROTEIN MG189-RELATED-RELATED"/>
    <property type="match status" value="1"/>
</dbReference>
<evidence type="ECO:0008006" key="9">
    <source>
        <dbReference type="Google" id="ProtNLM"/>
    </source>
</evidence>
<evidence type="ECO:0000256" key="2">
    <source>
        <dbReference type="ARBA" id="ARBA00022448"/>
    </source>
</evidence>
<dbReference type="GO" id="GO:0005886">
    <property type="term" value="C:plasma membrane"/>
    <property type="evidence" value="ECO:0007669"/>
    <property type="project" value="UniProtKB-SubCell"/>
</dbReference>
<proteinExistence type="predicted"/>
<evidence type="ECO:0000256" key="3">
    <source>
        <dbReference type="ARBA" id="ARBA00022475"/>
    </source>
</evidence>
<feature type="transmembrane region" description="Helical" evidence="7">
    <location>
        <begin position="48"/>
        <end position="69"/>
    </location>
</feature>
<keyword evidence="2" id="KW-0813">Transport</keyword>
<keyword evidence="6 7" id="KW-0472">Membrane</keyword>
<dbReference type="PANTHER" id="PTHR43744:SF8">
    <property type="entry name" value="SN-GLYCEROL-3-PHOSPHATE TRANSPORT SYSTEM PERMEASE PROTEIN UGPE"/>
    <property type="match status" value="1"/>
</dbReference>